<proteinExistence type="predicted"/>
<dbReference type="Pfam" id="PF01965">
    <property type="entry name" value="DJ-1_PfpI"/>
    <property type="match status" value="1"/>
</dbReference>
<dbReference type="InterPro" id="IPR002818">
    <property type="entry name" value="DJ-1/PfpI"/>
</dbReference>
<evidence type="ECO:0000313" key="5">
    <source>
        <dbReference type="EMBL" id="MBB4063972.1"/>
    </source>
</evidence>
<dbReference type="CDD" id="cd03136">
    <property type="entry name" value="GATase1_AraC_ArgR_like"/>
    <property type="match status" value="1"/>
</dbReference>
<comment type="caution">
    <text evidence="5">The sequence shown here is derived from an EMBL/GenBank/DDBJ whole genome shotgun (WGS) entry which is preliminary data.</text>
</comment>
<evidence type="ECO:0000313" key="6">
    <source>
        <dbReference type="Proteomes" id="UP000528286"/>
    </source>
</evidence>
<keyword evidence="2" id="KW-0804">Transcription</keyword>
<dbReference type="SUPFAM" id="SSF52317">
    <property type="entry name" value="Class I glutamine amidotransferase-like"/>
    <property type="match status" value="1"/>
</dbReference>
<dbReference type="Proteomes" id="UP000528286">
    <property type="component" value="Unassembled WGS sequence"/>
</dbReference>
<dbReference type="SUPFAM" id="SSF46689">
    <property type="entry name" value="Homeodomain-like"/>
    <property type="match status" value="2"/>
</dbReference>
<dbReference type="AlphaFoldDB" id="A0A7W6J3E0"/>
<keyword evidence="3" id="KW-1133">Transmembrane helix</keyword>
<dbReference type="PANTHER" id="PTHR43130">
    <property type="entry name" value="ARAC-FAMILY TRANSCRIPTIONAL REGULATOR"/>
    <property type="match status" value="1"/>
</dbReference>
<keyword evidence="6" id="KW-1185">Reference proteome</keyword>
<name>A0A7W6J3E0_9HYPH</name>
<dbReference type="Gene3D" id="3.40.50.880">
    <property type="match status" value="1"/>
</dbReference>
<keyword evidence="3" id="KW-0812">Transmembrane</keyword>
<dbReference type="RefSeq" id="WP_183365194.1">
    <property type="nucleotide sequence ID" value="NZ_JACIEZ010000002.1"/>
</dbReference>
<dbReference type="GO" id="GO:0003700">
    <property type="term" value="F:DNA-binding transcription factor activity"/>
    <property type="evidence" value="ECO:0007669"/>
    <property type="project" value="InterPro"/>
</dbReference>
<reference evidence="5 6" key="1">
    <citation type="submission" date="2020-08" db="EMBL/GenBank/DDBJ databases">
        <title>Genomic Encyclopedia of Type Strains, Phase IV (KMG-IV): sequencing the most valuable type-strain genomes for metagenomic binning, comparative biology and taxonomic classification.</title>
        <authorList>
            <person name="Goeker M."/>
        </authorList>
    </citation>
    <scope>NUCLEOTIDE SEQUENCE [LARGE SCALE GENOMIC DNA]</scope>
    <source>
        <strain evidence="5 6">DSM 29853</strain>
    </source>
</reference>
<dbReference type="Gene3D" id="1.10.10.60">
    <property type="entry name" value="Homeodomain-like"/>
    <property type="match status" value="1"/>
</dbReference>
<organism evidence="5 6">
    <name type="scientific">Gellertiella hungarica</name>
    <dbReference type="NCBI Taxonomy" id="1572859"/>
    <lineage>
        <taxon>Bacteria</taxon>
        <taxon>Pseudomonadati</taxon>
        <taxon>Pseudomonadota</taxon>
        <taxon>Alphaproteobacteria</taxon>
        <taxon>Hyphomicrobiales</taxon>
        <taxon>Rhizobiaceae</taxon>
        <taxon>Gellertiella</taxon>
    </lineage>
</organism>
<gene>
    <name evidence="5" type="ORF">GGR23_001149</name>
</gene>
<dbReference type="PROSITE" id="PS01124">
    <property type="entry name" value="HTH_ARAC_FAMILY_2"/>
    <property type="match status" value="1"/>
</dbReference>
<dbReference type="GO" id="GO:0043565">
    <property type="term" value="F:sequence-specific DNA binding"/>
    <property type="evidence" value="ECO:0007669"/>
    <property type="project" value="InterPro"/>
</dbReference>
<dbReference type="InterPro" id="IPR029062">
    <property type="entry name" value="Class_I_gatase-like"/>
</dbReference>
<protein>
    <submittedName>
        <fullName evidence="5">Transcriptional regulator GlxA family with amidase domain</fullName>
    </submittedName>
</protein>
<evidence type="ECO:0000256" key="1">
    <source>
        <dbReference type="ARBA" id="ARBA00023015"/>
    </source>
</evidence>
<dbReference type="InterPro" id="IPR052158">
    <property type="entry name" value="INH-QAR"/>
</dbReference>
<evidence type="ECO:0000259" key="4">
    <source>
        <dbReference type="PROSITE" id="PS01124"/>
    </source>
</evidence>
<keyword evidence="1" id="KW-0805">Transcription regulation</keyword>
<feature type="transmembrane region" description="Helical" evidence="3">
    <location>
        <begin position="20"/>
        <end position="39"/>
    </location>
</feature>
<accession>A0A7W6J3E0</accession>
<dbReference type="InterPro" id="IPR009057">
    <property type="entry name" value="Homeodomain-like_sf"/>
</dbReference>
<evidence type="ECO:0000256" key="2">
    <source>
        <dbReference type="ARBA" id="ARBA00023163"/>
    </source>
</evidence>
<dbReference type="Pfam" id="PF12833">
    <property type="entry name" value="HTH_18"/>
    <property type="match status" value="1"/>
</dbReference>
<keyword evidence="3" id="KW-0472">Membrane</keyword>
<evidence type="ECO:0000256" key="3">
    <source>
        <dbReference type="SAM" id="Phobius"/>
    </source>
</evidence>
<dbReference type="SMART" id="SM00342">
    <property type="entry name" value="HTH_ARAC"/>
    <property type="match status" value="1"/>
</dbReference>
<dbReference type="PANTHER" id="PTHR43130:SF3">
    <property type="entry name" value="HTH-TYPE TRANSCRIPTIONAL REGULATOR RV1931C"/>
    <property type="match status" value="1"/>
</dbReference>
<dbReference type="InterPro" id="IPR018060">
    <property type="entry name" value="HTH_AraC"/>
</dbReference>
<sequence>MTIARPLRAQPRQERGTARLSVGFVLLPNFTLCAFANFIDVLRLAADEGDRSRQIKCRWEVLGDARAPVRSSCGILIHPTAPFDDPARFDYIVVVGGLLGALARRSETVDAYLKNAARLGVPLVGLCTGSLALHRAGLMDGYQCCVSWYHHDDFLAQFEGLRPVSDRIFVVDRDRLTCSGGASSAHLAAFLVERHLGRAPATKSLHIMMIDEAAMGHTPQPVGAMEFKAKDPIVRRALQLMSENLDVPLPVTELARLLKTNKKTMERRFQAELGVSPLNAYLDVRLDHALYLLRSTERSIASIAAECGFCDSSHLSRMLKRKTGLTPLAVREEALPEAA</sequence>
<dbReference type="EMBL" id="JACIEZ010000002">
    <property type="protein sequence ID" value="MBB4063972.1"/>
    <property type="molecule type" value="Genomic_DNA"/>
</dbReference>
<feature type="domain" description="HTH araC/xylS-type" evidence="4">
    <location>
        <begin position="235"/>
        <end position="333"/>
    </location>
</feature>